<reference evidence="1" key="1">
    <citation type="journal article" date="2018" name="Genome Biol.">
        <title>SKESA: strategic k-mer extension for scrupulous assemblies.</title>
        <authorList>
            <person name="Souvorov A."/>
            <person name="Agarwala R."/>
            <person name="Lipman D.J."/>
        </authorList>
    </citation>
    <scope>NUCLEOTIDE SEQUENCE</scope>
    <source>
        <strain evidence="1">Salmonella enterica</strain>
    </source>
</reference>
<organism evidence="1">
    <name type="scientific">Salmonella enterica subsp. enterica serovar Java</name>
    <dbReference type="NCBI Taxonomy" id="224729"/>
    <lineage>
        <taxon>Bacteria</taxon>
        <taxon>Pseudomonadati</taxon>
        <taxon>Pseudomonadota</taxon>
        <taxon>Gammaproteobacteria</taxon>
        <taxon>Enterobacterales</taxon>
        <taxon>Enterobacteriaceae</taxon>
        <taxon>Salmonella</taxon>
    </lineage>
</organism>
<dbReference type="AlphaFoldDB" id="A0A732YEA9"/>
<comment type="caution">
    <text evidence="1">The sequence shown here is derived from an EMBL/GenBank/DDBJ whole genome shotgun (WGS) entry which is preliminary data.</text>
</comment>
<protein>
    <submittedName>
        <fullName evidence="1">Uncharacterized protein</fullName>
    </submittedName>
</protein>
<sequence>LYIFKNASYPCAHQFVVINKKNVDQRNISRIGITLLIVNRPYISWFYLNFET</sequence>
<gene>
    <name evidence="1" type="ORF">G4J98_003543</name>
</gene>
<name>A0A732YEA9_SALEB</name>
<dbReference type="EMBL" id="DAASGI010000045">
    <property type="protein sequence ID" value="HAE5406558.1"/>
    <property type="molecule type" value="Genomic_DNA"/>
</dbReference>
<evidence type="ECO:0000313" key="1">
    <source>
        <dbReference type="EMBL" id="HAE5406558.1"/>
    </source>
</evidence>
<proteinExistence type="predicted"/>
<reference evidence="1" key="2">
    <citation type="submission" date="2018-07" db="EMBL/GenBank/DDBJ databases">
        <authorList>
            <consortium name="NCBI Pathogen Detection Project"/>
        </authorList>
    </citation>
    <scope>NUCLEOTIDE SEQUENCE</scope>
    <source>
        <strain evidence="1">Salmonella enterica</strain>
    </source>
</reference>
<feature type="non-terminal residue" evidence="1">
    <location>
        <position position="1"/>
    </location>
</feature>
<accession>A0A732YEA9</accession>